<feature type="transmembrane region" description="Helical" evidence="1">
    <location>
        <begin position="21"/>
        <end position="42"/>
    </location>
</feature>
<gene>
    <name evidence="2" type="ORF">OCBIM_22035815mg</name>
</gene>
<dbReference type="EMBL" id="KQ422558">
    <property type="protein sequence ID" value="KOF74649.1"/>
    <property type="molecule type" value="Genomic_DNA"/>
</dbReference>
<proteinExistence type="predicted"/>
<reference evidence="2" key="1">
    <citation type="submission" date="2015-07" db="EMBL/GenBank/DDBJ databases">
        <title>MeaNS - Measles Nucleotide Surveillance Program.</title>
        <authorList>
            <person name="Tran T."/>
            <person name="Druce J."/>
        </authorList>
    </citation>
    <scope>NUCLEOTIDE SEQUENCE</scope>
    <source>
        <strain evidence="2">UCB-OBI-ISO-001</strain>
        <tissue evidence="2">Gonad</tissue>
    </source>
</reference>
<keyword evidence="1" id="KW-0812">Transmembrane</keyword>
<keyword evidence="1" id="KW-1133">Transmembrane helix</keyword>
<evidence type="ECO:0000256" key="1">
    <source>
        <dbReference type="SAM" id="Phobius"/>
    </source>
</evidence>
<protein>
    <submittedName>
        <fullName evidence="2">Uncharacterized protein</fullName>
    </submittedName>
</protein>
<sequence length="54" mass="6623">MQQHNRVFKKHIQKKNNILERSLVLVRFIISLNMIFFLNLGIEFCDQKNFCRKK</sequence>
<name>A0A0L8GCU7_OCTBM</name>
<keyword evidence="1" id="KW-0472">Membrane</keyword>
<accession>A0A0L8GCU7</accession>
<dbReference type="AlphaFoldDB" id="A0A0L8GCU7"/>
<evidence type="ECO:0000313" key="2">
    <source>
        <dbReference type="EMBL" id="KOF74649.1"/>
    </source>
</evidence>
<organism evidence="2">
    <name type="scientific">Octopus bimaculoides</name>
    <name type="common">California two-spotted octopus</name>
    <dbReference type="NCBI Taxonomy" id="37653"/>
    <lineage>
        <taxon>Eukaryota</taxon>
        <taxon>Metazoa</taxon>
        <taxon>Spiralia</taxon>
        <taxon>Lophotrochozoa</taxon>
        <taxon>Mollusca</taxon>
        <taxon>Cephalopoda</taxon>
        <taxon>Coleoidea</taxon>
        <taxon>Octopodiformes</taxon>
        <taxon>Octopoda</taxon>
        <taxon>Incirrata</taxon>
        <taxon>Octopodidae</taxon>
        <taxon>Octopus</taxon>
    </lineage>
</organism>